<dbReference type="PANTHER" id="PTHR38733">
    <property type="entry name" value="PROTEIN MCRC"/>
    <property type="match status" value="1"/>
</dbReference>
<dbReference type="InterPro" id="IPR014407">
    <property type="entry name" value="McrC_bac"/>
</dbReference>
<dbReference type="InterPro" id="IPR019292">
    <property type="entry name" value="McrC"/>
</dbReference>
<dbReference type="KEGG" id="eclx:LI66_02820"/>
<gene>
    <name evidence="1" type="ORF">SS59_07040</name>
</gene>
<protein>
    <submittedName>
        <fullName evidence="1">Restriction endonuclease</fullName>
    </submittedName>
</protein>
<dbReference type="AlphaFoldDB" id="A0A837FHR6"/>
<dbReference type="GO" id="GO:0009307">
    <property type="term" value="P:DNA restriction-modification system"/>
    <property type="evidence" value="ECO:0007669"/>
    <property type="project" value="InterPro"/>
</dbReference>
<dbReference type="GO" id="GO:0004519">
    <property type="term" value="F:endonuclease activity"/>
    <property type="evidence" value="ECO:0007669"/>
    <property type="project" value="UniProtKB-KW"/>
</dbReference>
<name>A0A837FHR6_9ENTR</name>
<keyword evidence="1" id="KW-0378">Hydrolase</keyword>
<dbReference type="PIRSF" id="PIRSF003109">
    <property type="entry name" value="McrC"/>
    <property type="match status" value="1"/>
</dbReference>
<dbReference type="Pfam" id="PF10117">
    <property type="entry name" value="McrBC"/>
    <property type="match status" value="2"/>
</dbReference>
<organism evidence="1 2">
    <name type="scientific">Enterobacter hormaechei subsp. xiangfangensis</name>
    <dbReference type="NCBI Taxonomy" id="1296536"/>
    <lineage>
        <taxon>Bacteria</taxon>
        <taxon>Pseudomonadati</taxon>
        <taxon>Pseudomonadota</taxon>
        <taxon>Gammaproteobacteria</taxon>
        <taxon>Enterobacterales</taxon>
        <taxon>Enterobacteriaceae</taxon>
        <taxon>Enterobacter</taxon>
        <taxon>Enterobacter cloacae complex</taxon>
    </lineage>
</organism>
<dbReference type="EMBL" id="JZYN01000007">
    <property type="protein sequence ID" value="KJM68939.1"/>
    <property type="molecule type" value="Genomic_DNA"/>
</dbReference>
<keyword evidence="1" id="KW-0255">Endonuclease</keyword>
<dbReference type="NCBIfam" id="NF007277">
    <property type="entry name" value="PRK09736.1"/>
    <property type="match status" value="1"/>
</dbReference>
<sequence>MTDLAERDDTQARAAVSRIPLRNIWLLMLYASSLFRHHGRSMVAAENNPEEIPALVARILLHEVEQRLLRHLSMGYQTRRATLNRVRGRIDVLRTTSRQLLERAQVACQFQEMTLDTPRNRYVRSALEHLVPLLSNGPLAAQCRAMAINLRRRGIEGGMPSKGELPSITRFGRHDAADKAMVDAAKLAFELWLPTQTAGQKLLPTPSNDPYWMRKLFEKSMAGFYHFHLPKKDWTVAAGKELKWGLTSQSAGSESIFPTMNSDIILEHKQPAQRVIIDTKFNNILTKGWYRDKSLRSGYIYQIYTYLRTQENRTDPLSLRSAGLLLHPAVDVMLYEFVEVQGHKIHFATVDLAADAATMTQQLLKLARDCCGITDVN</sequence>
<reference evidence="1 2" key="1">
    <citation type="submission" date="2015-03" db="EMBL/GenBank/DDBJ databases">
        <authorList>
            <person name="McCorrison J."/>
            <person name="Sanka R."/>
            <person name="Adams M."/>
            <person name="Brinkac L."/>
            <person name="Nierman W."/>
            <person name="Sutton G."/>
            <person name="Nelson K."/>
            <person name="Kiedrowski L."/>
            <person name="Guerrero D."/>
            <person name="Bonomo R."/>
        </authorList>
    </citation>
    <scope>NUCLEOTIDE SEQUENCE [LARGE SCALE GENOMIC DNA]</scope>
    <source>
        <strain evidence="1 2">39373</strain>
    </source>
</reference>
<accession>A0A837FHR6</accession>
<dbReference type="RefSeq" id="WP_003863041.1">
    <property type="nucleotide sequence ID" value="NZ_CP010384.1"/>
</dbReference>
<dbReference type="PANTHER" id="PTHR38733:SF1">
    <property type="entry name" value="TYPE IV METHYL-DIRECTED RESTRICTION ENZYME ECOKMCRBC"/>
    <property type="match status" value="1"/>
</dbReference>
<proteinExistence type="predicted"/>
<evidence type="ECO:0000313" key="2">
    <source>
        <dbReference type="Proteomes" id="UP000033679"/>
    </source>
</evidence>
<comment type="caution">
    <text evidence="1">The sequence shown here is derived from an EMBL/GenBank/DDBJ whole genome shotgun (WGS) entry which is preliminary data.</text>
</comment>
<evidence type="ECO:0000313" key="1">
    <source>
        <dbReference type="EMBL" id="KJM68939.1"/>
    </source>
</evidence>
<dbReference type="Proteomes" id="UP000033679">
    <property type="component" value="Unassembled WGS sequence"/>
</dbReference>
<keyword evidence="1" id="KW-0540">Nuclease</keyword>